<organism evidence="2">
    <name type="scientific">Arion vulgaris</name>
    <dbReference type="NCBI Taxonomy" id="1028688"/>
    <lineage>
        <taxon>Eukaryota</taxon>
        <taxon>Metazoa</taxon>
        <taxon>Spiralia</taxon>
        <taxon>Lophotrochozoa</taxon>
        <taxon>Mollusca</taxon>
        <taxon>Gastropoda</taxon>
        <taxon>Heterobranchia</taxon>
        <taxon>Euthyneura</taxon>
        <taxon>Panpulmonata</taxon>
        <taxon>Eupulmonata</taxon>
        <taxon>Stylommatophora</taxon>
        <taxon>Helicina</taxon>
        <taxon>Arionoidea</taxon>
        <taxon>Arionidae</taxon>
        <taxon>Arion</taxon>
    </lineage>
</organism>
<protein>
    <submittedName>
        <fullName evidence="2">Uncharacterized protein</fullName>
    </submittedName>
</protein>
<sequence length="56" mass="6317">MDRSDINMCSSDNSSSTSDVKKTKHNYIWKALRNGKHCNCSNKLQEKHISGMNSEG</sequence>
<name>A0A0B7BB62_9EUPU</name>
<feature type="compositionally biased region" description="Low complexity" evidence="1">
    <location>
        <begin position="1"/>
        <end position="18"/>
    </location>
</feature>
<reference evidence="2" key="1">
    <citation type="submission" date="2014-12" db="EMBL/GenBank/DDBJ databases">
        <title>Insight into the proteome of Arion vulgaris.</title>
        <authorList>
            <person name="Aradska J."/>
            <person name="Bulat T."/>
            <person name="Smidak R."/>
            <person name="Sarate P."/>
            <person name="Gangsoo J."/>
            <person name="Sialana F."/>
            <person name="Bilban M."/>
            <person name="Lubec G."/>
        </authorList>
    </citation>
    <scope>NUCLEOTIDE SEQUENCE</scope>
    <source>
        <tissue evidence="2">Skin</tissue>
    </source>
</reference>
<proteinExistence type="predicted"/>
<gene>
    <name evidence="2" type="primary">ORF171376</name>
</gene>
<feature type="region of interest" description="Disordered" evidence="1">
    <location>
        <begin position="1"/>
        <end position="22"/>
    </location>
</feature>
<accession>A0A0B7BB62</accession>
<dbReference type="EMBL" id="HACG01042646">
    <property type="protein sequence ID" value="CEK89511.1"/>
    <property type="molecule type" value="Transcribed_RNA"/>
</dbReference>
<evidence type="ECO:0000313" key="2">
    <source>
        <dbReference type="EMBL" id="CEK89511.1"/>
    </source>
</evidence>
<evidence type="ECO:0000256" key="1">
    <source>
        <dbReference type="SAM" id="MobiDB-lite"/>
    </source>
</evidence>
<dbReference type="AlphaFoldDB" id="A0A0B7BB62"/>